<dbReference type="Proteomes" id="UP000199659">
    <property type="component" value="Unassembled WGS sequence"/>
</dbReference>
<evidence type="ECO:0000256" key="4">
    <source>
        <dbReference type="ARBA" id="ARBA00022475"/>
    </source>
</evidence>
<evidence type="ECO:0000256" key="7">
    <source>
        <dbReference type="ARBA" id="ARBA00022989"/>
    </source>
</evidence>
<evidence type="ECO:0000256" key="1">
    <source>
        <dbReference type="ARBA" id="ARBA00004651"/>
    </source>
</evidence>
<evidence type="ECO:0000313" key="10">
    <source>
        <dbReference type="EMBL" id="SFR72653.1"/>
    </source>
</evidence>
<keyword evidence="4 9" id="KW-1003">Cell membrane</keyword>
<dbReference type="GO" id="GO:0005886">
    <property type="term" value="C:plasma membrane"/>
    <property type="evidence" value="ECO:0007669"/>
    <property type="project" value="UniProtKB-SubCell"/>
</dbReference>
<evidence type="ECO:0000256" key="3">
    <source>
        <dbReference type="ARBA" id="ARBA00006263"/>
    </source>
</evidence>
<gene>
    <name evidence="9" type="primary">cobD</name>
    <name evidence="10" type="ORF">SAMN05661086_01335</name>
</gene>
<dbReference type="GO" id="GO:0009236">
    <property type="term" value="P:cobalamin biosynthetic process"/>
    <property type="evidence" value="ECO:0007669"/>
    <property type="project" value="UniProtKB-UniRule"/>
</dbReference>
<feature type="transmembrane region" description="Helical" evidence="9">
    <location>
        <begin position="57"/>
        <end position="83"/>
    </location>
</feature>
<keyword evidence="5 9" id="KW-0169">Cobalamin biosynthesis</keyword>
<reference evidence="10 11" key="1">
    <citation type="submission" date="2016-10" db="EMBL/GenBank/DDBJ databases">
        <authorList>
            <person name="de Groot N.N."/>
        </authorList>
    </citation>
    <scope>NUCLEOTIDE SEQUENCE [LARGE SCALE GENOMIC DNA]</scope>
    <source>
        <strain evidence="10 11">743A</strain>
    </source>
</reference>
<evidence type="ECO:0000313" key="11">
    <source>
        <dbReference type="Proteomes" id="UP000199659"/>
    </source>
</evidence>
<dbReference type="InterPro" id="IPR004485">
    <property type="entry name" value="Cobalamin_biosynth_CobD/CbiB"/>
</dbReference>
<dbReference type="NCBIfam" id="TIGR00380">
    <property type="entry name" value="cobal_cbiB"/>
    <property type="match status" value="1"/>
</dbReference>
<accession>A0A1I6J133</accession>
<dbReference type="AlphaFoldDB" id="A0A1I6J133"/>
<comment type="caution">
    <text evidence="9">Lacks conserved residue(s) required for the propagation of feature annotation.</text>
</comment>
<dbReference type="PANTHER" id="PTHR34308">
    <property type="entry name" value="COBALAMIN BIOSYNTHESIS PROTEIN CBIB"/>
    <property type="match status" value="1"/>
</dbReference>
<dbReference type="GO" id="GO:0015420">
    <property type="term" value="F:ABC-type vitamin B12 transporter activity"/>
    <property type="evidence" value="ECO:0007669"/>
    <property type="project" value="UniProtKB-UniRule"/>
</dbReference>
<evidence type="ECO:0000256" key="5">
    <source>
        <dbReference type="ARBA" id="ARBA00022573"/>
    </source>
</evidence>
<proteinExistence type="inferred from homology"/>
<comment type="similarity">
    <text evidence="3 9">Belongs to the CobD/CbiB family.</text>
</comment>
<comment type="subcellular location">
    <subcellularLocation>
        <location evidence="1 9">Cell membrane</location>
        <topology evidence="1 9">Multi-pass membrane protein</topology>
    </subcellularLocation>
</comment>
<name>A0A1I6J133_9FIRM</name>
<dbReference type="STRING" id="37658.SAMN05661086_01335"/>
<dbReference type="HAMAP" id="MF_00024">
    <property type="entry name" value="CobD_CbiB"/>
    <property type="match status" value="1"/>
</dbReference>
<evidence type="ECO:0000256" key="2">
    <source>
        <dbReference type="ARBA" id="ARBA00004953"/>
    </source>
</evidence>
<dbReference type="RefSeq" id="WP_092559914.1">
    <property type="nucleotide sequence ID" value="NZ_FOYZ01000004.1"/>
</dbReference>
<evidence type="ECO:0000256" key="9">
    <source>
        <dbReference type="HAMAP-Rule" id="MF_00024"/>
    </source>
</evidence>
<keyword evidence="8 9" id="KW-0472">Membrane</keyword>
<dbReference type="PANTHER" id="PTHR34308:SF1">
    <property type="entry name" value="COBALAMIN BIOSYNTHESIS PROTEIN CBIB"/>
    <property type="match status" value="1"/>
</dbReference>
<organism evidence="10 11">
    <name type="scientific">Anaeromicropila populeti</name>
    <dbReference type="NCBI Taxonomy" id="37658"/>
    <lineage>
        <taxon>Bacteria</taxon>
        <taxon>Bacillati</taxon>
        <taxon>Bacillota</taxon>
        <taxon>Clostridia</taxon>
        <taxon>Lachnospirales</taxon>
        <taxon>Lachnospiraceae</taxon>
        <taxon>Anaeromicropila</taxon>
    </lineage>
</organism>
<comment type="function">
    <text evidence="9">Converts cobyric acid to cobinamide by the addition of aminopropanol on the F carboxylic group.</text>
</comment>
<comment type="pathway">
    <text evidence="2 9">Cofactor biosynthesis; adenosylcobalamin biosynthesis.</text>
</comment>
<sequence>MQYLKDSCIALLLGFLLDLLIGDPHWLWHPVRGIGKLVTVLEKWLRSIFPKTQRGEWIGGITLVVAVAVFAAGVPALLLYTFYGWNRCAGVFLESIFCWQLLATKALKVESMKVYQELSHNDIRGARRAVSMIVGRDTENLTEEGITKAAVETVAENTSDGSIAPMLYLALGGAVLGFFYKAVNTMDSMVGYKNEKYLYFGRAAAKVDDILNFIPARLSAGLMLLAAIIKGYDTRNAWKIYRRDRYHHASPNSAHTEAVMAGALGIQLGGDASYFGTLYHKQTIGDNLRTVEISDIKKSNELLYLTAVLGILLLDGVRFLLLIL</sequence>
<keyword evidence="6 9" id="KW-0812">Transmembrane</keyword>
<dbReference type="UniPathway" id="UPA00148"/>
<protein>
    <recommendedName>
        <fullName evidence="9">Cobalamin biosynthesis protein CobD</fullName>
    </recommendedName>
</protein>
<feature type="transmembrane region" description="Helical" evidence="9">
    <location>
        <begin position="302"/>
        <end position="323"/>
    </location>
</feature>
<dbReference type="GO" id="GO:0048472">
    <property type="term" value="F:threonine-phosphate decarboxylase activity"/>
    <property type="evidence" value="ECO:0007669"/>
    <property type="project" value="InterPro"/>
</dbReference>
<dbReference type="Pfam" id="PF03186">
    <property type="entry name" value="CobD_Cbib"/>
    <property type="match status" value="1"/>
</dbReference>
<evidence type="ECO:0000256" key="6">
    <source>
        <dbReference type="ARBA" id="ARBA00022692"/>
    </source>
</evidence>
<feature type="transmembrane region" description="Helical" evidence="9">
    <location>
        <begin position="166"/>
        <end position="183"/>
    </location>
</feature>
<keyword evidence="11" id="KW-1185">Reference proteome</keyword>
<dbReference type="OrthoDB" id="9811967at2"/>
<dbReference type="EMBL" id="FOYZ01000004">
    <property type="protein sequence ID" value="SFR72653.1"/>
    <property type="molecule type" value="Genomic_DNA"/>
</dbReference>
<keyword evidence="7 9" id="KW-1133">Transmembrane helix</keyword>
<evidence type="ECO:0000256" key="8">
    <source>
        <dbReference type="ARBA" id="ARBA00023136"/>
    </source>
</evidence>
<feature type="transmembrane region" description="Helical" evidence="9">
    <location>
        <begin position="210"/>
        <end position="229"/>
    </location>
</feature>